<keyword evidence="2" id="KW-0333">Golgi apparatus</keyword>
<feature type="region of interest" description="Disordered" evidence="6">
    <location>
        <begin position="389"/>
        <end position="412"/>
    </location>
</feature>
<keyword evidence="8" id="KW-1185">Reference proteome</keyword>
<dbReference type="GO" id="GO:0006888">
    <property type="term" value="P:endoplasmic reticulum to Golgi vesicle-mediated transport"/>
    <property type="evidence" value="ECO:0007669"/>
    <property type="project" value="TreeGrafter"/>
</dbReference>
<evidence type="ECO:0000256" key="2">
    <source>
        <dbReference type="ARBA" id="ARBA00023034"/>
    </source>
</evidence>
<evidence type="ECO:0000256" key="5">
    <source>
        <dbReference type="SAM" id="Coils"/>
    </source>
</evidence>
<comment type="caution">
    <text evidence="7">The sequence shown here is derived from an EMBL/GenBank/DDBJ whole genome shotgun (WGS) entry which is preliminary data.</text>
</comment>
<sequence length="1235" mass="138167">MTIAAATGLVAGGAFSSYTTVYADERQYDERSSRHPDGHHDNRHPSGFDSYEDYKRRFSNKHTLMAQEDELLPGLIYVALAGLGGSLVARQRNIIIRMFSPLAFATAAGAYFLPHTTHSVIDSIGGPMTSTYPTHPIISGHHRLNMSPPSYWSSSSSSSSQSQDNSELVSRARDAWRGAESRANQAGDSVQEHAHRAQNWVDGKVRDAGEAVNDLRGEANRLHKNSSGWFHTHKDEVEDRVEGKVKEAKHWWSTSSKVEDAADMAKDKAQDTGSWFSTKAHEAEKAVEDVAHKAKDWVDDQTAAVERKLDASAKEADEWWKTQAAKEEKKAAEEEEKAAEKKAHERKEAEKAWFHRQRTDKEHPEHSEHSKWWSARYNSAGAIVGAGVGLDAADHHPPTGHKPRKPRGNFLGYASDFGTDGALDDEDVEEHDVANRPSTTRKPTRQFPSDPSLVHHYNHPHHNSFLGYASDFGTDGALDDEDVEEHDVANRPSTTRKPARQFPSDPSLVHHYNHPHHNSFLGYASDFGTDGALDDEDVEEHDLDVVNRPSTTRESTRQFPSDPSLVHHYNHPHHNSFLGYASDFGTDGALDDEDVDKWSSAKEDMGTRDTHLLDHHLSHHHYHDWATGVDEYHPHDKPEYWSNGEEISSSSVRDASYYNYPGSFRNSSLNRASWWSRTSSDHDSHIAELRRRADALAWETKLAEERAAFDLANKLADEQVALERSAAEAKKRAEAAARRAKEQSEALIRERQLAVERAAHEAELRFAAETESAEREASEAKAKALAWELEQLAKAELTAKEVQDRVLHQKRAAEAAAENLKAKADAWAREQKEKAEAEAQEIHERVMRETAAAEKSARDAKAALEAKVRAEKEKLERDALELAERPAKDAKARAEVSVEEKKRATEHSLQVMEDRIATERAEAIARAANEAEQKRVLEQAEAAALEARARADALLSEKRMALERASKENEQIRAFERAEADALVAKARAESLLAEARRSAELSARSVKDELRVSSKRASGAGWNWPWSSQPSTVETTTTTNIRNTHDHERFDSSGQLLEHIAEDIRQTKDDFQGGLGHLKDAVLSAESKAAETVKGAFTAERSSLSSPSAQSHDHHLMDHIREDVRQTKDDVQHGVEHLKDALFGAEKHAADAVDEAKAKVEKTAAEGRGWLSERTKEVERKIAEVDSEARAGLSKAGDKLREMDRELSAEDDDFWLRNEQSRQQQQRRESGRAM</sequence>
<feature type="coiled-coil region" evidence="5">
    <location>
        <begin position="686"/>
        <end position="885"/>
    </location>
</feature>
<feature type="region of interest" description="Disordered" evidence="6">
    <location>
        <begin position="27"/>
        <end position="51"/>
    </location>
</feature>
<evidence type="ECO:0000256" key="6">
    <source>
        <dbReference type="SAM" id="MobiDB-lite"/>
    </source>
</evidence>
<keyword evidence="4" id="KW-0999">Mitochondrion inner membrane</keyword>
<dbReference type="GO" id="GO:0007030">
    <property type="term" value="P:Golgi organization"/>
    <property type="evidence" value="ECO:0007669"/>
    <property type="project" value="TreeGrafter"/>
</dbReference>
<gene>
    <name evidence="7" type="ORF">BG006_010363</name>
</gene>
<name>A0A9P5VIL3_9FUNG</name>
<comment type="function">
    <text evidence="4">Component of the MICOS complex, a large protein complex of the mitochondrial inner membrane that plays crucial roles in the maintenance of crista junctions, inner membrane architecture, and formation of contact sites to the outer membrane.</text>
</comment>
<feature type="region of interest" description="Disordered" evidence="6">
    <location>
        <begin position="312"/>
        <end position="371"/>
    </location>
</feature>
<feature type="region of interest" description="Disordered" evidence="6">
    <location>
        <begin position="1209"/>
        <end position="1235"/>
    </location>
</feature>
<reference evidence="7" key="1">
    <citation type="journal article" date="2020" name="Fungal Divers.">
        <title>Resolving the Mortierellaceae phylogeny through synthesis of multi-gene phylogenetics and phylogenomics.</title>
        <authorList>
            <person name="Vandepol N."/>
            <person name="Liber J."/>
            <person name="Desiro A."/>
            <person name="Na H."/>
            <person name="Kennedy M."/>
            <person name="Barry K."/>
            <person name="Grigoriev I.V."/>
            <person name="Miller A.N."/>
            <person name="O'Donnell K."/>
            <person name="Stajich J.E."/>
            <person name="Bonito G."/>
        </authorList>
    </citation>
    <scope>NUCLEOTIDE SEQUENCE</scope>
    <source>
        <strain evidence="7">NVP1</strain>
    </source>
</reference>
<dbReference type="PANTHER" id="PTHR18921:SF2">
    <property type="entry name" value="THYROID RECEPTOR-INTERACTING PROTEIN 11"/>
    <property type="match status" value="1"/>
</dbReference>
<proteinExistence type="predicted"/>
<evidence type="ECO:0000313" key="8">
    <source>
        <dbReference type="Proteomes" id="UP000696485"/>
    </source>
</evidence>
<evidence type="ECO:0000313" key="7">
    <source>
        <dbReference type="EMBL" id="KAF9326184.1"/>
    </source>
</evidence>
<feature type="compositionally biased region" description="Low complexity" evidence="6">
    <location>
        <begin position="149"/>
        <end position="163"/>
    </location>
</feature>
<keyword evidence="4" id="KW-0496">Mitochondrion</keyword>
<evidence type="ECO:0000256" key="3">
    <source>
        <dbReference type="ARBA" id="ARBA00023054"/>
    </source>
</evidence>
<dbReference type="PANTHER" id="PTHR18921">
    <property type="entry name" value="MYOSIN HEAVY CHAIN - RELATED"/>
    <property type="match status" value="1"/>
</dbReference>
<organism evidence="7 8">
    <name type="scientific">Podila minutissima</name>
    <dbReference type="NCBI Taxonomy" id="64525"/>
    <lineage>
        <taxon>Eukaryota</taxon>
        <taxon>Fungi</taxon>
        <taxon>Fungi incertae sedis</taxon>
        <taxon>Mucoromycota</taxon>
        <taxon>Mortierellomycotina</taxon>
        <taxon>Mortierellomycetes</taxon>
        <taxon>Mortierellales</taxon>
        <taxon>Mortierellaceae</taxon>
        <taxon>Podila</taxon>
    </lineage>
</organism>
<feature type="compositionally biased region" description="Basic residues" evidence="6">
    <location>
        <begin position="398"/>
        <end position="407"/>
    </location>
</feature>
<comment type="subcellular location">
    <subcellularLocation>
        <location evidence="1">Golgi apparatus</location>
    </subcellularLocation>
    <subcellularLocation>
        <location evidence="4">Mitochondrion inner membrane</location>
    </subcellularLocation>
</comment>
<dbReference type="EMBL" id="JAAAUY010000815">
    <property type="protein sequence ID" value="KAF9326184.1"/>
    <property type="molecule type" value="Genomic_DNA"/>
</dbReference>
<dbReference type="Proteomes" id="UP000696485">
    <property type="component" value="Unassembled WGS sequence"/>
</dbReference>
<dbReference type="GO" id="GO:0031267">
    <property type="term" value="F:small GTPase binding"/>
    <property type="evidence" value="ECO:0007669"/>
    <property type="project" value="TreeGrafter"/>
</dbReference>
<dbReference type="AlphaFoldDB" id="A0A9P5VIL3"/>
<dbReference type="GO" id="GO:0042407">
    <property type="term" value="P:cristae formation"/>
    <property type="evidence" value="ECO:0007669"/>
    <property type="project" value="InterPro"/>
</dbReference>
<dbReference type="GO" id="GO:0005794">
    <property type="term" value="C:Golgi apparatus"/>
    <property type="evidence" value="ECO:0007669"/>
    <property type="project" value="UniProtKB-SubCell"/>
</dbReference>
<evidence type="ECO:0000256" key="4">
    <source>
        <dbReference type="RuleBase" id="RU363021"/>
    </source>
</evidence>
<dbReference type="InterPro" id="IPR019166">
    <property type="entry name" value="MIC26/MIC27"/>
</dbReference>
<protein>
    <recommendedName>
        <fullName evidence="4">MICOS complex subunit</fullName>
    </recommendedName>
</protein>
<dbReference type="GO" id="GO:0061617">
    <property type="term" value="C:MICOS complex"/>
    <property type="evidence" value="ECO:0007669"/>
    <property type="project" value="UniProtKB-UniRule"/>
</dbReference>
<dbReference type="Pfam" id="PF09769">
    <property type="entry name" value="ApoO"/>
    <property type="match status" value="1"/>
</dbReference>
<keyword evidence="4" id="KW-0472">Membrane</keyword>
<keyword evidence="3 5" id="KW-0175">Coiled coil</keyword>
<feature type="region of interest" description="Disordered" evidence="6">
    <location>
        <begin position="149"/>
        <end position="205"/>
    </location>
</feature>
<feature type="coiled-coil region" evidence="5">
    <location>
        <begin position="928"/>
        <end position="995"/>
    </location>
</feature>
<evidence type="ECO:0000256" key="1">
    <source>
        <dbReference type="ARBA" id="ARBA00004555"/>
    </source>
</evidence>
<comment type="subunit">
    <text evidence="4">Component of the mitochondrial contact site and cristae organizing system (MICOS) complex.</text>
</comment>
<feature type="compositionally biased region" description="Basic and acidic residues" evidence="6">
    <location>
        <begin position="170"/>
        <end position="180"/>
    </location>
</feature>
<accession>A0A9P5VIL3</accession>